<dbReference type="EnsemblMetazoa" id="CJA41210.1">
    <property type="protein sequence ID" value="CJA41210.1"/>
    <property type="gene ID" value="WBGene00217058"/>
</dbReference>
<organism evidence="1 2">
    <name type="scientific">Caenorhabditis japonica</name>
    <dbReference type="NCBI Taxonomy" id="281687"/>
    <lineage>
        <taxon>Eukaryota</taxon>
        <taxon>Metazoa</taxon>
        <taxon>Ecdysozoa</taxon>
        <taxon>Nematoda</taxon>
        <taxon>Chromadorea</taxon>
        <taxon>Rhabditida</taxon>
        <taxon>Rhabditina</taxon>
        <taxon>Rhabditomorpha</taxon>
        <taxon>Rhabditoidea</taxon>
        <taxon>Rhabditidae</taxon>
        <taxon>Peloderinae</taxon>
        <taxon>Caenorhabditis</taxon>
    </lineage>
</organism>
<proteinExistence type="predicted"/>
<reference evidence="1" key="2">
    <citation type="submission" date="2022-06" db="UniProtKB">
        <authorList>
            <consortium name="EnsemblMetazoa"/>
        </authorList>
    </citation>
    <scope>IDENTIFICATION</scope>
    <source>
        <strain evidence="1">DF5081</strain>
    </source>
</reference>
<sequence length="78" mass="8912">MLSLNRFQSLVKVKVNLNRNEMRGEREVENDEKASTGAFNNQSSRESVREAIGKYSLSICDSSVLRNFPFSFFSMSLN</sequence>
<reference evidence="2" key="1">
    <citation type="submission" date="2010-08" db="EMBL/GenBank/DDBJ databases">
        <authorList>
            <consortium name="Caenorhabditis japonica Sequencing Consortium"/>
            <person name="Wilson R.K."/>
        </authorList>
    </citation>
    <scope>NUCLEOTIDE SEQUENCE [LARGE SCALE GENOMIC DNA]</scope>
    <source>
        <strain evidence="2">DF5081</strain>
    </source>
</reference>
<protein>
    <submittedName>
        <fullName evidence="1">Uncharacterized protein</fullName>
    </submittedName>
</protein>
<evidence type="ECO:0000313" key="2">
    <source>
        <dbReference type="Proteomes" id="UP000005237"/>
    </source>
</evidence>
<keyword evidence="2" id="KW-1185">Reference proteome</keyword>
<evidence type="ECO:0000313" key="1">
    <source>
        <dbReference type="EnsemblMetazoa" id="CJA41210.1"/>
    </source>
</evidence>
<accession>A0A8R1IQL3</accession>
<dbReference type="AlphaFoldDB" id="A0A8R1IQL3"/>
<dbReference type="Proteomes" id="UP000005237">
    <property type="component" value="Unassembled WGS sequence"/>
</dbReference>
<name>A0A8R1IQL3_CAEJA</name>